<evidence type="ECO:0000259" key="15">
    <source>
        <dbReference type="Pfam" id="PF00883"/>
    </source>
</evidence>
<evidence type="ECO:0000313" key="17">
    <source>
        <dbReference type="EMBL" id="KAL1129022.1"/>
    </source>
</evidence>
<gene>
    <name evidence="17" type="ORF">AAG570_013554</name>
</gene>
<sequence>MSGKIRELVKGSGLALGKARVFNNLGKGFFAVALAGLGPEGLGFNENENLNECKENIRIAAAVGARALQDSGVTGIKVEGFTDAESAAEGAALAVWRFQEYRDKVNRATASKVDLYDDPDTEWMEQKGMSAFLELTRGSCEPPLMLELSYCGGGEDDKPVVMVGKGTTYDSGGLCLKRPEDMSEFRADMAGAAVLVGTMKALAVLNVPINANALIPLYENMPGGRATKPGDIVKGLSGKTIRMQDTAREARVAVSDALTYTTNYKPCLVINVGTLTDGITVALGASSTGVYTTSNVVWNELSRAGADTGYSAFDLNNVGKGRGGDSCMGAAFLTNFVPPVDFLHMDISGTGMLSTGLGYPYIRQGTMTGRPTRTLVQFLYQMACPQDKGSPC</sequence>
<dbReference type="SUPFAM" id="SSF52949">
    <property type="entry name" value="Macro domain-like"/>
    <property type="match status" value="1"/>
</dbReference>
<dbReference type="GO" id="GO:0004177">
    <property type="term" value="F:aminopeptidase activity"/>
    <property type="evidence" value="ECO:0007669"/>
    <property type="project" value="UniProtKB-KW"/>
</dbReference>
<dbReference type="PRINTS" id="PR00481">
    <property type="entry name" value="LAMNOPPTDASE"/>
</dbReference>
<proteinExistence type="inferred from homology"/>
<keyword evidence="4" id="KW-0645">Protease</keyword>
<dbReference type="PANTHER" id="PTHR11963:SF16">
    <property type="entry name" value="CYTOSOL AMINOPEPTIDASE"/>
    <property type="match status" value="1"/>
</dbReference>
<reference evidence="17 18" key="1">
    <citation type="submission" date="2024-07" db="EMBL/GenBank/DDBJ databases">
        <title>Chromosome-level genome assembly of the water stick insect Ranatra chinensis (Heteroptera: Nepidae).</title>
        <authorList>
            <person name="Liu X."/>
        </authorList>
    </citation>
    <scope>NUCLEOTIDE SEQUENCE [LARGE SCALE GENOMIC DNA]</scope>
    <source>
        <strain evidence="17">Cailab_2021Rc</strain>
        <tissue evidence="17">Muscle</tissue>
    </source>
</reference>
<dbReference type="InterPro" id="IPR008283">
    <property type="entry name" value="Peptidase_M17_N"/>
</dbReference>
<evidence type="ECO:0000256" key="1">
    <source>
        <dbReference type="ARBA" id="ARBA00009528"/>
    </source>
</evidence>
<evidence type="ECO:0000313" key="18">
    <source>
        <dbReference type="Proteomes" id="UP001558652"/>
    </source>
</evidence>
<dbReference type="InterPro" id="IPR043472">
    <property type="entry name" value="Macro_dom-like"/>
</dbReference>
<evidence type="ECO:0000256" key="9">
    <source>
        <dbReference type="ARBA" id="ARBA00030930"/>
    </source>
</evidence>
<evidence type="ECO:0000256" key="11">
    <source>
        <dbReference type="ARBA" id="ARBA00031564"/>
    </source>
</evidence>
<protein>
    <recommendedName>
        <fullName evidence="2">Cytosol aminopeptidase</fullName>
        <ecNumber evidence="7">3.4.13.23</ecNumber>
    </recommendedName>
    <alternativeName>
        <fullName evidence="10">Cysteinylglycine-S-conjugate dipeptidase</fullName>
    </alternativeName>
    <alternativeName>
        <fullName evidence="11">Leucine aminopeptidase 3</fullName>
    </alternativeName>
    <alternativeName>
        <fullName evidence="9">Proline aminopeptidase</fullName>
    </alternativeName>
    <alternativeName>
        <fullName evidence="8">Prolyl aminopeptidase</fullName>
    </alternativeName>
</protein>
<dbReference type="GO" id="GO:0006508">
    <property type="term" value="P:proteolysis"/>
    <property type="evidence" value="ECO:0007669"/>
    <property type="project" value="UniProtKB-KW"/>
</dbReference>
<evidence type="ECO:0000256" key="7">
    <source>
        <dbReference type="ARBA" id="ARBA00023625"/>
    </source>
</evidence>
<dbReference type="InterPro" id="IPR011356">
    <property type="entry name" value="Leucine_aapep/pepB"/>
</dbReference>
<dbReference type="EC" id="3.4.13.23" evidence="7"/>
<dbReference type="InterPro" id="IPR000819">
    <property type="entry name" value="Peptidase_M17_C"/>
</dbReference>
<dbReference type="Gene3D" id="3.40.630.10">
    <property type="entry name" value="Zn peptidases"/>
    <property type="match status" value="1"/>
</dbReference>
<evidence type="ECO:0000256" key="12">
    <source>
        <dbReference type="ARBA" id="ARBA00045966"/>
    </source>
</evidence>
<comment type="catalytic activity">
    <reaction evidence="6">
        <text>an S-substituted L-cysteinylglycine + H2O = an S-substituted L-cysteine + glycine</text>
        <dbReference type="Rhea" id="RHEA:60444"/>
        <dbReference type="ChEBI" id="CHEBI:15377"/>
        <dbReference type="ChEBI" id="CHEBI:57305"/>
        <dbReference type="ChEBI" id="CHEBI:58717"/>
        <dbReference type="ChEBI" id="CHEBI:143103"/>
        <dbReference type="EC" id="3.4.13.23"/>
    </reaction>
    <physiologicalReaction direction="left-to-right" evidence="6">
        <dbReference type="Rhea" id="RHEA:60445"/>
    </physiologicalReaction>
</comment>
<dbReference type="PANTHER" id="PTHR11963">
    <property type="entry name" value="LEUCINE AMINOPEPTIDASE-RELATED"/>
    <property type="match status" value="1"/>
</dbReference>
<comment type="catalytic activity">
    <reaction evidence="14">
        <text>L-cysteinylglycine + H2O = L-cysteine + glycine</text>
        <dbReference type="Rhea" id="RHEA:28783"/>
        <dbReference type="ChEBI" id="CHEBI:15377"/>
        <dbReference type="ChEBI" id="CHEBI:35235"/>
        <dbReference type="ChEBI" id="CHEBI:57305"/>
        <dbReference type="ChEBI" id="CHEBI:61694"/>
    </reaction>
    <physiologicalReaction direction="left-to-right" evidence="14">
        <dbReference type="Rhea" id="RHEA:28784"/>
    </physiologicalReaction>
</comment>
<comment type="caution">
    <text evidence="17">The sequence shown here is derived from an EMBL/GenBank/DDBJ whole genome shotgun (WGS) entry which is preliminary data.</text>
</comment>
<comment type="function">
    <text evidence="12">Cytosolic metallopeptidase that catalyzes the removal of unsubstituted N-terminal hydrophobic amino acids from various peptides. The presence of Zn(2+) ions is essential for the peptidase activity, and the association with other cofactors can modulate the substrate spectificity of the enzyme. For instance, in the presence of Mn(2+), it displays a specific Cys-Gly hydrolyzing activity of Cys-Gly-S-conjugates. Involved in the metabolism of glutathione and in the degradation of glutathione S-conjugates, which may play a role in the control of the cell redox status.</text>
</comment>
<dbReference type="AlphaFoldDB" id="A0ABD0YRB5"/>
<organism evidence="17 18">
    <name type="scientific">Ranatra chinensis</name>
    <dbReference type="NCBI Taxonomy" id="642074"/>
    <lineage>
        <taxon>Eukaryota</taxon>
        <taxon>Metazoa</taxon>
        <taxon>Ecdysozoa</taxon>
        <taxon>Arthropoda</taxon>
        <taxon>Hexapoda</taxon>
        <taxon>Insecta</taxon>
        <taxon>Pterygota</taxon>
        <taxon>Neoptera</taxon>
        <taxon>Paraneoptera</taxon>
        <taxon>Hemiptera</taxon>
        <taxon>Heteroptera</taxon>
        <taxon>Panheteroptera</taxon>
        <taxon>Nepomorpha</taxon>
        <taxon>Nepidae</taxon>
        <taxon>Ranatrinae</taxon>
        <taxon>Ranatra</taxon>
    </lineage>
</organism>
<evidence type="ECO:0000256" key="8">
    <source>
        <dbReference type="ARBA" id="ARBA00029605"/>
    </source>
</evidence>
<dbReference type="Pfam" id="PF00883">
    <property type="entry name" value="Peptidase_M17"/>
    <property type="match status" value="1"/>
</dbReference>
<name>A0ABD0YRB5_9HEMI</name>
<evidence type="ECO:0000256" key="14">
    <source>
        <dbReference type="ARBA" id="ARBA00049107"/>
    </source>
</evidence>
<keyword evidence="3" id="KW-0031">Aminopeptidase</keyword>
<comment type="similarity">
    <text evidence="1">Belongs to the peptidase M17 family.</text>
</comment>
<evidence type="ECO:0000256" key="3">
    <source>
        <dbReference type="ARBA" id="ARBA00022438"/>
    </source>
</evidence>
<dbReference type="Pfam" id="PF02789">
    <property type="entry name" value="Peptidase_M17_N"/>
    <property type="match status" value="1"/>
</dbReference>
<evidence type="ECO:0000256" key="2">
    <source>
        <dbReference type="ARBA" id="ARBA00014190"/>
    </source>
</evidence>
<feature type="domain" description="Peptidase M17 leucyl aminopeptidase N-terminal" evidence="16">
    <location>
        <begin position="3"/>
        <end position="104"/>
    </location>
</feature>
<evidence type="ECO:0000256" key="4">
    <source>
        <dbReference type="ARBA" id="ARBA00022670"/>
    </source>
</evidence>
<accession>A0ABD0YRB5</accession>
<evidence type="ECO:0000259" key="16">
    <source>
        <dbReference type="Pfam" id="PF02789"/>
    </source>
</evidence>
<evidence type="ECO:0000256" key="5">
    <source>
        <dbReference type="ARBA" id="ARBA00022801"/>
    </source>
</evidence>
<comment type="catalytic activity">
    <reaction evidence="13">
        <text>S-benzyl-L-cysteinylglycine + H2O = S-benzyl-L-cysteine + glycine</text>
        <dbReference type="Rhea" id="RHEA:62568"/>
        <dbReference type="ChEBI" id="CHEBI:15377"/>
        <dbReference type="ChEBI" id="CHEBI:57305"/>
        <dbReference type="ChEBI" id="CHEBI:145802"/>
        <dbReference type="ChEBI" id="CHEBI:145803"/>
    </reaction>
    <physiologicalReaction direction="left-to-right" evidence="13">
        <dbReference type="Rhea" id="RHEA:62569"/>
    </physiologicalReaction>
</comment>
<dbReference type="SUPFAM" id="SSF53187">
    <property type="entry name" value="Zn-dependent exopeptidases"/>
    <property type="match status" value="1"/>
</dbReference>
<evidence type="ECO:0000256" key="13">
    <source>
        <dbReference type="ARBA" id="ARBA00047881"/>
    </source>
</evidence>
<keyword evidence="5" id="KW-0378">Hydrolase</keyword>
<dbReference type="Proteomes" id="UP001558652">
    <property type="component" value="Unassembled WGS sequence"/>
</dbReference>
<keyword evidence="18" id="KW-1185">Reference proteome</keyword>
<evidence type="ECO:0000256" key="6">
    <source>
        <dbReference type="ARBA" id="ARBA00023511"/>
    </source>
</evidence>
<dbReference type="EMBL" id="JBFDAA010000009">
    <property type="protein sequence ID" value="KAL1129022.1"/>
    <property type="molecule type" value="Genomic_DNA"/>
</dbReference>
<evidence type="ECO:0000256" key="10">
    <source>
        <dbReference type="ARBA" id="ARBA00030997"/>
    </source>
</evidence>
<feature type="domain" description="Cytosol aminopeptidase" evidence="15">
    <location>
        <begin position="119"/>
        <end position="376"/>
    </location>
</feature>